<comment type="subcellular location">
    <subcellularLocation>
        <location evidence="1">Cytoplasm</location>
    </subcellularLocation>
</comment>
<dbReference type="InterPro" id="IPR010334">
    <property type="entry name" value="Dcp1"/>
</dbReference>
<evidence type="ECO:0000313" key="8">
    <source>
        <dbReference type="Proteomes" id="UP000070444"/>
    </source>
</evidence>
<dbReference type="Pfam" id="PF06058">
    <property type="entry name" value="DCP1"/>
    <property type="match status" value="1"/>
</dbReference>
<keyword evidence="6" id="KW-1133">Transmembrane helix</keyword>
<dbReference type="STRING" id="796925.A0A137P1T9"/>
<keyword evidence="3" id="KW-0963">Cytoplasm</keyword>
<organism evidence="7 8">
    <name type="scientific">Conidiobolus coronatus (strain ATCC 28846 / CBS 209.66 / NRRL 28638)</name>
    <name type="common">Delacroixia coronata</name>
    <dbReference type="NCBI Taxonomy" id="796925"/>
    <lineage>
        <taxon>Eukaryota</taxon>
        <taxon>Fungi</taxon>
        <taxon>Fungi incertae sedis</taxon>
        <taxon>Zoopagomycota</taxon>
        <taxon>Entomophthoromycotina</taxon>
        <taxon>Entomophthoromycetes</taxon>
        <taxon>Entomophthorales</taxon>
        <taxon>Ancylistaceae</taxon>
        <taxon>Conidiobolus</taxon>
    </lineage>
</organism>
<dbReference type="GO" id="GO:0031087">
    <property type="term" value="P:deadenylation-independent decapping of nuclear-transcribed mRNA"/>
    <property type="evidence" value="ECO:0007669"/>
    <property type="project" value="TreeGrafter"/>
</dbReference>
<evidence type="ECO:0000313" key="7">
    <source>
        <dbReference type="EMBL" id="KXN69026.1"/>
    </source>
</evidence>
<feature type="region of interest" description="Disordered" evidence="5">
    <location>
        <begin position="149"/>
        <end position="237"/>
    </location>
</feature>
<name>A0A137P1T9_CONC2</name>
<dbReference type="Proteomes" id="UP000070444">
    <property type="component" value="Unassembled WGS sequence"/>
</dbReference>
<proteinExistence type="inferred from homology"/>
<dbReference type="AlphaFoldDB" id="A0A137P1T9"/>
<keyword evidence="8" id="KW-1185">Reference proteome</keyword>
<feature type="region of interest" description="Disordered" evidence="5">
    <location>
        <begin position="250"/>
        <end position="273"/>
    </location>
</feature>
<evidence type="ECO:0000256" key="5">
    <source>
        <dbReference type="SAM" id="MobiDB-lite"/>
    </source>
</evidence>
<dbReference type="PANTHER" id="PTHR16290">
    <property type="entry name" value="TRANSCRIPTION FACTOR SMIF DECAPPING ENZYME DCP1"/>
    <property type="match status" value="1"/>
</dbReference>
<dbReference type="InterPro" id="IPR011993">
    <property type="entry name" value="PH-like_dom_sf"/>
</dbReference>
<dbReference type="EMBL" id="KQ964551">
    <property type="protein sequence ID" value="KXN69026.1"/>
    <property type="molecule type" value="Genomic_DNA"/>
</dbReference>
<dbReference type="SUPFAM" id="SSF50729">
    <property type="entry name" value="PH domain-like"/>
    <property type="match status" value="1"/>
</dbReference>
<keyword evidence="4" id="KW-0507">mRNA processing</keyword>
<feature type="transmembrane region" description="Helical" evidence="6">
    <location>
        <begin position="109"/>
        <end position="129"/>
    </location>
</feature>
<reference evidence="7 8" key="1">
    <citation type="journal article" date="2015" name="Genome Biol. Evol.">
        <title>Phylogenomic analyses indicate that early fungi evolved digesting cell walls of algal ancestors of land plants.</title>
        <authorList>
            <person name="Chang Y."/>
            <person name="Wang S."/>
            <person name="Sekimoto S."/>
            <person name="Aerts A.L."/>
            <person name="Choi C."/>
            <person name="Clum A."/>
            <person name="LaButti K.M."/>
            <person name="Lindquist E.A."/>
            <person name="Yee Ngan C."/>
            <person name="Ohm R.A."/>
            <person name="Salamov A.A."/>
            <person name="Grigoriev I.V."/>
            <person name="Spatafora J.W."/>
            <person name="Berbee M.L."/>
        </authorList>
    </citation>
    <scope>NUCLEOTIDE SEQUENCE [LARGE SCALE GENOMIC DNA]</scope>
    <source>
        <strain evidence="7 8">NRRL 28638</strain>
    </source>
</reference>
<evidence type="ECO:0000256" key="6">
    <source>
        <dbReference type="SAM" id="Phobius"/>
    </source>
</evidence>
<gene>
    <name evidence="7" type="ORF">CONCODRAFT_100153</name>
</gene>
<feature type="compositionally biased region" description="Polar residues" evidence="5">
    <location>
        <begin position="160"/>
        <end position="183"/>
    </location>
</feature>
<sequence>MLHLDDQYRNQLNFKALKRYDSTIVSILYVCSHAALYRIKEGTRDWARKGIEGPLIVFERSVEPRFGLFVLNRLNTVNLSLYFTRDLQYEITDRFVMYRNQDSKTDLPLINLNLLIFIFLVEVCCLWTYNEADIQALSAVFSRHCKSITQQPPEQPVPQHYNQSKIPSRIVSNRTSRLQNTNHFKNKKAMNVARKQKIYPDSDSGEEAYENQIEPPRSSSRGYRDNGTSRQHSYDPSASLQQYGEFQKPPVSKHRYQSLPAYPQSPSRAEEDLAKKSRDLLSLLQGSAPVESPRQFIQSPNQLHKDIDSKGHGYGDPTPSDLTWILNEFHNFTRNHPHFANDQAINNRNQFARAFGVFLASNDVAANKLHAMYKDMFE</sequence>
<dbReference type="CDD" id="cd09804">
    <property type="entry name" value="Dcp1"/>
    <property type="match status" value="1"/>
</dbReference>
<dbReference type="GO" id="GO:0000932">
    <property type="term" value="C:P-body"/>
    <property type="evidence" value="ECO:0007669"/>
    <property type="project" value="TreeGrafter"/>
</dbReference>
<keyword evidence="6" id="KW-0812">Transmembrane</keyword>
<dbReference type="GO" id="GO:0003729">
    <property type="term" value="F:mRNA binding"/>
    <property type="evidence" value="ECO:0007669"/>
    <property type="project" value="TreeGrafter"/>
</dbReference>
<dbReference type="GO" id="GO:0000290">
    <property type="term" value="P:deadenylation-dependent decapping of nuclear-transcribed mRNA"/>
    <property type="evidence" value="ECO:0007669"/>
    <property type="project" value="InterPro"/>
</dbReference>
<evidence type="ECO:0000256" key="2">
    <source>
        <dbReference type="ARBA" id="ARBA00008778"/>
    </source>
</evidence>
<dbReference type="GO" id="GO:0006397">
    <property type="term" value="P:mRNA processing"/>
    <property type="evidence" value="ECO:0007669"/>
    <property type="project" value="UniProtKB-KW"/>
</dbReference>
<dbReference type="PANTHER" id="PTHR16290:SF0">
    <property type="entry name" value="DECAPPING PROTEIN 1, ISOFORM A"/>
    <property type="match status" value="1"/>
</dbReference>
<evidence type="ECO:0000256" key="4">
    <source>
        <dbReference type="ARBA" id="ARBA00022664"/>
    </source>
</evidence>
<dbReference type="Gene3D" id="2.30.29.30">
    <property type="entry name" value="Pleckstrin-homology domain (PH domain)/Phosphotyrosine-binding domain (PTB)"/>
    <property type="match status" value="1"/>
</dbReference>
<accession>A0A137P1T9</accession>
<evidence type="ECO:0000256" key="1">
    <source>
        <dbReference type="ARBA" id="ARBA00004496"/>
    </source>
</evidence>
<dbReference type="OrthoDB" id="440673at2759"/>
<evidence type="ECO:0000256" key="3">
    <source>
        <dbReference type="ARBA" id="ARBA00022490"/>
    </source>
</evidence>
<comment type="similarity">
    <text evidence="2">Belongs to the DCP1 family.</text>
</comment>
<dbReference type="GO" id="GO:0008047">
    <property type="term" value="F:enzyme activator activity"/>
    <property type="evidence" value="ECO:0007669"/>
    <property type="project" value="InterPro"/>
</dbReference>
<keyword evidence="6" id="KW-0472">Membrane</keyword>
<feature type="compositionally biased region" description="Polar residues" evidence="5">
    <location>
        <begin position="217"/>
        <end position="237"/>
    </location>
</feature>
<protein>
    <submittedName>
        <fullName evidence="7">PH domain-like protein</fullName>
    </submittedName>
</protein>